<dbReference type="RefSeq" id="WP_145096623.1">
    <property type="nucleotide sequence ID" value="NZ_CP036274.1"/>
</dbReference>
<dbReference type="SUPFAM" id="SSF52540">
    <property type="entry name" value="P-loop containing nucleoside triphosphate hydrolases"/>
    <property type="match status" value="1"/>
</dbReference>
<feature type="domain" description="AAA+ ATPase" evidence="2">
    <location>
        <begin position="42"/>
        <end position="193"/>
    </location>
</feature>
<dbReference type="PANTHER" id="PTHR35894">
    <property type="entry name" value="GENERAL SECRETION PATHWAY PROTEIN A-RELATED"/>
    <property type="match status" value="1"/>
</dbReference>
<proteinExistence type="predicted"/>
<dbReference type="Proteomes" id="UP000315017">
    <property type="component" value="Chromosome"/>
</dbReference>
<protein>
    <recommendedName>
        <fullName evidence="2">AAA+ ATPase domain-containing protein</fullName>
    </recommendedName>
</protein>
<reference evidence="3 4" key="1">
    <citation type="submission" date="2019-02" db="EMBL/GenBank/DDBJ databases">
        <title>Deep-cultivation of Planctomycetes and their phenomic and genomic characterization uncovers novel biology.</title>
        <authorList>
            <person name="Wiegand S."/>
            <person name="Jogler M."/>
            <person name="Boedeker C."/>
            <person name="Pinto D."/>
            <person name="Vollmers J."/>
            <person name="Rivas-Marin E."/>
            <person name="Kohn T."/>
            <person name="Peeters S.H."/>
            <person name="Heuer A."/>
            <person name="Rast P."/>
            <person name="Oberbeckmann S."/>
            <person name="Bunk B."/>
            <person name="Jeske O."/>
            <person name="Meyerdierks A."/>
            <person name="Storesund J.E."/>
            <person name="Kallscheuer N."/>
            <person name="Luecker S."/>
            <person name="Lage O.M."/>
            <person name="Pohl T."/>
            <person name="Merkel B.J."/>
            <person name="Hornburger P."/>
            <person name="Mueller R.-W."/>
            <person name="Bruemmer F."/>
            <person name="Labrenz M."/>
            <person name="Spormann A.M."/>
            <person name="Op den Camp H."/>
            <person name="Overmann J."/>
            <person name="Amann R."/>
            <person name="Jetten M.S.M."/>
            <person name="Mascher T."/>
            <person name="Medema M.H."/>
            <person name="Devos D.P."/>
            <person name="Kaster A.-K."/>
            <person name="Ovreas L."/>
            <person name="Rohde M."/>
            <person name="Galperin M.Y."/>
            <person name="Jogler C."/>
        </authorList>
    </citation>
    <scope>NUCLEOTIDE SEQUENCE [LARGE SCALE GENOMIC DNA]</scope>
    <source>
        <strain evidence="3 4">ETA_A8</strain>
    </source>
</reference>
<organism evidence="3 4">
    <name type="scientific">Anatilimnocola aggregata</name>
    <dbReference type="NCBI Taxonomy" id="2528021"/>
    <lineage>
        <taxon>Bacteria</taxon>
        <taxon>Pseudomonadati</taxon>
        <taxon>Planctomycetota</taxon>
        <taxon>Planctomycetia</taxon>
        <taxon>Pirellulales</taxon>
        <taxon>Pirellulaceae</taxon>
        <taxon>Anatilimnocola</taxon>
    </lineage>
</organism>
<dbReference type="KEGG" id="aagg:ETAA8_58550"/>
<dbReference type="OrthoDB" id="227226at2"/>
<dbReference type="GO" id="GO:0016887">
    <property type="term" value="F:ATP hydrolysis activity"/>
    <property type="evidence" value="ECO:0007669"/>
    <property type="project" value="InterPro"/>
</dbReference>
<evidence type="ECO:0000313" key="4">
    <source>
        <dbReference type="Proteomes" id="UP000315017"/>
    </source>
</evidence>
<dbReference type="InterPro" id="IPR052026">
    <property type="entry name" value="ExeA_AAA_ATPase_DNA-bind"/>
</dbReference>
<accession>A0A517YKG2</accession>
<evidence type="ECO:0000313" key="3">
    <source>
        <dbReference type="EMBL" id="QDU30707.1"/>
    </source>
</evidence>
<feature type="region of interest" description="Disordered" evidence="1">
    <location>
        <begin position="503"/>
        <end position="532"/>
    </location>
</feature>
<dbReference type="InterPro" id="IPR003593">
    <property type="entry name" value="AAA+_ATPase"/>
</dbReference>
<dbReference type="Gene3D" id="3.40.50.300">
    <property type="entry name" value="P-loop containing nucleotide triphosphate hydrolases"/>
    <property type="match status" value="1"/>
</dbReference>
<sequence>MYESSFQMAQRPFASAPTAAAYVRTGTHQAALENLVRCIERAEGVGLVVGPAGSGKSLLLQLLAAGFRSKFHIAMLNSAQLCTRKALLQSILFELKLPYREMDEGELRLSLLQHLEPREGGPLGLLLLVDEAHSLPLRLLEEIRQLTNTVRDGQPRVRLVLAGNASMEERLASPKLESFQQRLATRCYLQPLTREETLHYVREQVRNIGGKPEAMFTASALEAVFIATDGIPRLINQLCDHALVLAALGGHQQLDDSGIEEAWADLQQLPLPWSEKSVPVAEETGNIIEFGQLDEPGLQVTAPIADMLNSDPAAEAAALIDQIDDEIAALDLPEGVLAQAAGPGAYSRDFLPLHASSTEVEVIFQSAADPFGKDFSEEEIIIDRYASLEAAAMRARPQVYSEEGRQIAAALFSIQEMQAATAPQIARTESTPIVQPMIVASKPVEISEEMYAEPEPVISRIEPSPAANDPVYPEHDLAASGQRATLPLKDFGSDDRDMIIIEEEAPRRKTHSAPGKPKRAEYRQLFSSLRRG</sequence>
<dbReference type="PANTHER" id="PTHR35894:SF1">
    <property type="entry name" value="PHOSPHORIBULOKINASE _ URIDINE KINASE FAMILY"/>
    <property type="match status" value="1"/>
</dbReference>
<gene>
    <name evidence="3" type="ORF">ETAA8_58550</name>
</gene>
<dbReference type="InterPro" id="IPR027417">
    <property type="entry name" value="P-loop_NTPase"/>
</dbReference>
<dbReference type="EMBL" id="CP036274">
    <property type="protein sequence ID" value="QDU30707.1"/>
    <property type="molecule type" value="Genomic_DNA"/>
</dbReference>
<dbReference type="Pfam" id="PF13401">
    <property type="entry name" value="AAA_22"/>
    <property type="match status" value="1"/>
</dbReference>
<evidence type="ECO:0000256" key="1">
    <source>
        <dbReference type="SAM" id="MobiDB-lite"/>
    </source>
</evidence>
<dbReference type="AlphaFoldDB" id="A0A517YKG2"/>
<dbReference type="InterPro" id="IPR049945">
    <property type="entry name" value="AAA_22"/>
</dbReference>
<keyword evidence="4" id="KW-1185">Reference proteome</keyword>
<name>A0A517YKG2_9BACT</name>
<dbReference type="SMART" id="SM00382">
    <property type="entry name" value="AAA"/>
    <property type="match status" value="1"/>
</dbReference>
<evidence type="ECO:0000259" key="2">
    <source>
        <dbReference type="SMART" id="SM00382"/>
    </source>
</evidence>